<dbReference type="CDD" id="cd04301">
    <property type="entry name" value="NAT_SF"/>
    <property type="match status" value="1"/>
</dbReference>
<dbReference type="PANTHER" id="PTHR43877">
    <property type="entry name" value="AMINOALKYLPHOSPHONATE N-ACETYLTRANSFERASE-RELATED-RELATED"/>
    <property type="match status" value="1"/>
</dbReference>
<dbReference type="RefSeq" id="WP_097789841.1">
    <property type="nucleotide sequence ID" value="NZ_BAAADT010000027.1"/>
</dbReference>
<reference evidence="4 5" key="1">
    <citation type="journal article" date="2017" name="Sci. Rep.">
        <title>Revealing the Saline Adaptation Strategies of the Halophilic Bacterium Halomonas beimenensis through High-throughput Omics and Transposon Mutagenesis Approaches.</title>
        <authorList>
            <person name="Chen Y.H."/>
            <person name="Lin S.S."/>
            <person name="Shyu Y.T."/>
        </authorList>
    </citation>
    <scope>NUCLEOTIDE SEQUENCE [LARGE SCALE GENOMIC DNA]</scope>
    <source>
        <strain evidence="4 5">NTU-111</strain>
    </source>
</reference>
<dbReference type="KEGG" id="hbe:BEI_2543"/>
<evidence type="ECO:0000313" key="4">
    <source>
        <dbReference type="EMBL" id="ATJ83530.1"/>
    </source>
</evidence>
<protein>
    <recommendedName>
        <fullName evidence="3">N-acetyltransferase domain-containing protein</fullName>
    </recommendedName>
</protein>
<dbReference type="OrthoDB" id="6871659at2"/>
<dbReference type="AlphaFoldDB" id="A0A291P9F9"/>
<feature type="domain" description="N-acetyltransferase" evidence="3">
    <location>
        <begin position="1"/>
        <end position="120"/>
    </location>
</feature>
<name>A0A291P9F9_9GAMM</name>
<organism evidence="4 5">
    <name type="scientific">Halomonas beimenensis</name>
    <dbReference type="NCBI Taxonomy" id="475662"/>
    <lineage>
        <taxon>Bacteria</taxon>
        <taxon>Pseudomonadati</taxon>
        <taxon>Pseudomonadota</taxon>
        <taxon>Gammaproteobacteria</taxon>
        <taxon>Oceanospirillales</taxon>
        <taxon>Halomonadaceae</taxon>
        <taxon>Halomonas</taxon>
    </lineage>
</organism>
<proteinExistence type="predicted"/>
<dbReference type="PROSITE" id="PS51186">
    <property type="entry name" value="GNAT"/>
    <property type="match status" value="1"/>
</dbReference>
<dbReference type="InterPro" id="IPR000182">
    <property type="entry name" value="GNAT_dom"/>
</dbReference>
<dbReference type="Proteomes" id="UP000219993">
    <property type="component" value="Chromosome"/>
</dbReference>
<evidence type="ECO:0000313" key="5">
    <source>
        <dbReference type="Proteomes" id="UP000219993"/>
    </source>
</evidence>
<keyword evidence="5" id="KW-1185">Reference proteome</keyword>
<dbReference type="EMBL" id="CP021435">
    <property type="protein sequence ID" value="ATJ83530.1"/>
    <property type="molecule type" value="Genomic_DNA"/>
</dbReference>
<keyword evidence="1" id="KW-0808">Transferase</keyword>
<dbReference type="SUPFAM" id="SSF55729">
    <property type="entry name" value="Acyl-CoA N-acyltransferases (Nat)"/>
    <property type="match status" value="1"/>
</dbReference>
<dbReference type="InterPro" id="IPR050832">
    <property type="entry name" value="Bact_Acetyltransf"/>
</dbReference>
<accession>A0A291P9F9</accession>
<sequence length="124" mass="13978">MGQDYRRHGLAWDPAAFAAHWAAGENLLLWLAGEPVGYLRLHHGEDRCYLQDLQVVVGRRGQGLGSRALERAGALAREKGARALRLRVFADSPAIRFYRRHGFVEVMHDPPLVGMECRTPHKEP</sequence>
<dbReference type="InterPro" id="IPR016181">
    <property type="entry name" value="Acyl_CoA_acyltransferase"/>
</dbReference>
<gene>
    <name evidence="4" type="ORF">BEI_2543</name>
</gene>
<evidence type="ECO:0000256" key="2">
    <source>
        <dbReference type="ARBA" id="ARBA00023315"/>
    </source>
</evidence>
<keyword evidence="2" id="KW-0012">Acyltransferase</keyword>
<evidence type="ECO:0000259" key="3">
    <source>
        <dbReference type="PROSITE" id="PS51186"/>
    </source>
</evidence>
<dbReference type="Gene3D" id="3.40.630.30">
    <property type="match status" value="1"/>
</dbReference>
<dbReference type="Pfam" id="PF00583">
    <property type="entry name" value="Acetyltransf_1"/>
    <property type="match status" value="1"/>
</dbReference>
<evidence type="ECO:0000256" key="1">
    <source>
        <dbReference type="ARBA" id="ARBA00022679"/>
    </source>
</evidence>
<dbReference type="GO" id="GO:0016747">
    <property type="term" value="F:acyltransferase activity, transferring groups other than amino-acyl groups"/>
    <property type="evidence" value="ECO:0007669"/>
    <property type="project" value="InterPro"/>
</dbReference>